<proteinExistence type="predicted"/>
<keyword evidence="2" id="KW-1185">Reference proteome</keyword>
<reference evidence="1" key="1">
    <citation type="submission" date="2023-08" db="EMBL/GenBank/DDBJ databases">
        <title>Chromosome-level Genome Assembly of mud carp (Cirrhinus molitorella).</title>
        <authorList>
            <person name="Liu H."/>
        </authorList>
    </citation>
    <scope>NUCLEOTIDE SEQUENCE</scope>
    <source>
        <strain evidence="1">Prfri</strain>
        <tissue evidence="1">Muscle</tissue>
    </source>
</reference>
<name>A0AA88TL65_9TELE</name>
<accession>A0AA88TL65</accession>
<gene>
    <name evidence="1" type="ORF">Q8A67_023721</name>
</gene>
<protein>
    <submittedName>
        <fullName evidence="1">Uncharacterized protein</fullName>
    </submittedName>
</protein>
<comment type="caution">
    <text evidence="1">The sequence shown here is derived from an EMBL/GenBank/DDBJ whole genome shotgun (WGS) entry which is preliminary data.</text>
</comment>
<organism evidence="1 2">
    <name type="scientific">Cirrhinus molitorella</name>
    <name type="common">mud carp</name>
    <dbReference type="NCBI Taxonomy" id="172907"/>
    <lineage>
        <taxon>Eukaryota</taxon>
        <taxon>Metazoa</taxon>
        <taxon>Chordata</taxon>
        <taxon>Craniata</taxon>
        <taxon>Vertebrata</taxon>
        <taxon>Euteleostomi</taxon>
        <taxon>Actinopterygii</taxon>
        <taxon>Neopterygii</taxon>
        <taxon>Teleostei</taxon>
        <taxon>Ostariophysi</taxon>
        <taxon>Cypriniformes</taxon>
        <taxon>Cyprinidae</taxon>
        <taxon>Labeoninae</taxon>
        <taxon>Labeonini</taxon>
        <taxon>Cirrhinus</taxon>
    </lineage>
</organism>
<evidence type="ECO:0000313" key="2">
    <source>
        <dbReference type="Proteomes" id="UP001187343"/>
    </source>
</evidence>
<dbReference type="EMBL" id="JAUYZG010000023">
    <property type="protein sequence ID" value="KAK2871194.1"/>
    <property type="molecule type" value="Genomic_DNA"/>
</dbReference>
<dbReference type="Proteomes" id="UP001187343">
    <property type="component" value="Unassembled WGS sequence"/>
</dbReference>
<evidence type="ECO:0000313" key="1">
    <source>
        <dbReference type="EMBL" id="KAK2871194.1"/>
    </source>
</evidence>
<dbReference type="AlphaFoldDB" id="A0AA88TL65"/>
<sequence>MFVSEQNLRDSKLHVAVTVLRSLSIIGVQQTLTPLTSALIMSRRARVPDLLSPRILLHSQLTGESPISVLLSRHLRTVLRDAGTPEPVARRKSCPVLKCLMVKSAALSSSAEPLRWLQPQKGSGRPNETLRLAQRKCMLISLLISLVIYKRWACRSTGKLSCYTEADTYMKVKSSQK</sequence>